<dbReference type="PANTHER" id="PTHR42693:SF42">
    <property type="entry name" value="ARYLSULFATASE G"/>
    <property type="match status" value="1"/>
</dbReference>
<evidence type="ECO:0000256" key="4">
    <source>
        <dbReference type="ARBA" id="ARBA00022729"/>
    </source>
</evidence>
<evidence type="ECO:0000313" key="8">
    <source>
        <dbReference type="EMBL" id="MCH5598967.1"/>
    </source>
</evidence>
<dbReference type="PROSITE" id="PS00149">
    <property type="entry name" value="SULFATASE_2"/>
    <property type="match status" value="1"/>
</dbReference>
<gene>
    <name evidence="8" type="ORF">MKP09_14165</name>
</gene>
<dbReference type="InterPro" id="IPR050738">
    <property type="entry name" value="Sulfatase"/>
</dbReference>
<name>A0ABS9SKU9_9BACT</name>
<sequence>MGTFFFISLVGNAQTEKLNIIYILADDLGYSELECYGNKFNETPFLNKLASEGMRFTRFYAAAPVCSPYRAALMTGQYPARLKITDYLRPNSAQHLPLSHTTLAEMLKANGYHTGIVGKWHLSGYVKEGASEETLPDQHGFDEVLVSENRGIAEGAYFWPYFWNREIQKKLPGEHEYLTDRQHYEALEFIERNKDQPFFLYLSHYAVHTAVHGKPELVEHFKNKKGAGTSEARPKNKADDPYKPGGTGVWAKENNPHLAAQLKVVDEGVGAILKKLTELGLDKNTLIIFTSDNGGETRVTNNAPLKAGKSCLYEGGVREPFIIWGPGIKKGAVCSQPLVNFDVYPTFEELIKAKKNNQPLDGFSFARLLKNPEKKMSDRKFYWHYPLDQPHFLGGRSAGSIIDGKWKLIEFFDDNTNELYNMENDLGEANNLSDKNPKIVTQLKKELATWRKNVGVEM</sequence>
<dbReference type="Gene3D" id="3.30.1120.10">
    <property type="match status" value="1"/>
</dbReference>
<accession>A0ABS9SKU9</accession>
<comment type="similarity">
    <text evidence="2">Belongs to the sulfatase family.</text>
</comment>
<dbReference type="RefSeq" id="WP_240830629.1">
    <property type="nucleotide sequence ID" value="NZ_JAKWBL010000002.1"/>
</dbReference>
<comment type="caution">
    <text evidence="8">The sequence shown here is derived from an EMBL/GenBank/DDBJ whole genome shotgun (WGS) entry which is preliminary data.</text>
</comment>
<evidence type="ECO:0000256" key="1">
    <source>
        <dbReference type="ARBA" id="ARBA00001913"/>
    </source>
</evidence>
<keyword evidence="9" id="KW-1185">Reference proteome</keyword>
<keyword evidence="4" id="KW-0732">Signal</keyword>
<proteinExistence type="inferred from homology"/>
<dbReference type="SUPFAM" id="SSF53649">
    <property type="entry name" value="Alkaline phosphatase-like"/>
    <property type="match status" value="1"/>
</dbReference>
<dbReference type="PANTHER" id="PTHR42693">
    <property type="entry name" value="ARYLSULFATASE FAMILY MEMBER"/>
    <property type="match status" value="1"/>
</dbReference>
<feature type="domain" description="Sulfatase N-terminal" evidence="7">
    <location>
        <begin position="19"/>
        <end position="350"/>
    </location>
</feature>
<evidence type="ECO:0000256" key="5">
    <source>
        <dbReference type="ARBA" id="ARBA00022801"/>
    </source>
</evidence>
<dbReference type="InterPro" id="IPR024607">
    <property type="entry name" value="Sulfatase_CS"/>
</dbReference>
<dbReference type="CDD" id="cd16144">
    <property type="entry name" value="ARS_like"/>
    <property type="match status" value="1"/>
</dbReference>
<keyword evidence="3" id="KW-0479">Metal-binding</keyword>
<keyword evidence="6" id="KW-0106">Calcium</keyword>
<dbReference type="EMBL" id="JAKWBL010000002">
    <property type="protein sequence ID" value="MCH5598967.1"/>
    <property type="molecule type" value="Genomic_DNA"/>
</dbReference>
<organism evidence="8 9">
    <name type="scientific">Niabella ginsengisoli</name>
    <dbReference type="NCBI Taxonomy" id="522298"/>
    <lineage>
        <taxon>Bacteria</taxon>
        <taxon>Pseudomonadati</taxon>
        <taxon>Bacteroidota</taxon>
        <taxon>Chitinophagia</taxon>
        <taxon>Chitinophagales</taxon>
        <taxon>Chitinophagaceae</taxon>
        <taxon>Niabella</taxon>
    </lineage>
</organism>
<keyword evidence="5" id="KW-0378">Hydrolase</keyword>
<comment type="cofactor">
    <cofactor evidence="1">
        <name>Ca(2+)</name>
        <dbReference type="ChEBI" id="CHEBI:29108"/>
    </cofactor>
</comment>
<reference evidence="8 9" key="1">
    <citation type="submission" date="2022-02" db="EMBL/GenBank/DDBJ databases">
        <authorList>
            <person name="Min J."/>
        </authorList>
    </citation>
    <scope>NUCLEOTIDE SEQUENCE [LARGE SCALE GENOMIC DNA]</scope>
    <source>
        <strain evidence="8 9">GR10-1</strain>
    </source>
</reference>
<evidence type="ECO:0000256" key="2">
    <source>
        <dbReference type="ARBA" id="ARBA00008779"/>
    </source>
</evidence>
<dbReference type="InterPro" id="IPR000917">
    <property type="entry name" value="Sulfatase_N"/>
</dbReference>
<dbReference type="Pfam" id="PF00884">
    <property type="entry name" value="Sulfatase"/>
    <property type="match status" value="1"/>
</dbReference>
<evidence type="ECO:0000256" key="3">
    <source>
        <dbReference type="ARBA" id="ARBA00022723"/>
    </source>
</evidence>
<evidence type="ECO:0000256" key="6">
    <source>
        <dbReference type="ARBA" id="ARBA00022837"/>
    </source>
</evidence>
<evidence type="ECO:0000313" key="9">
    <source>
        <dbReference type="Proteomes" id="UP001202248"/>
    </source>
</evidence>
<protein>
    <submittedName>
        <fullName evidence="8">Sulfatase</fullName>
    </submittedName>
</protein>
<dbReference type="InterPro" id="IPR017850">
    <property type="entry name" value="Alkaline_phosphatase_core_sf"/>
</dbReference>
<dbReference type="Gene3D" id="3.40.720.10">
    <property type="entry name" value="Alkaline Phosphatase, subunit A"/>
    <property type="match status" value="1"/>
</dbReference>
<dbReference type="Proteomes" id="UP001202248">
    <property type="component" value="Unassembled WGS sequence"/>
</dbReference>
<evidence type="ECO:0000259" key="7">
    <source>
        <dbReference type="Pfam" id="PF00884"/>
    </source>
</evidence>